<dbReference type="InterPro" id="IPR004046">
    <property type="entry name" value="GST_C"/>
</dbReference>
<evidence type="ECO:0000259" key="2">
    <source>
        <dbReference type="PROSITE" id="PS50404"/>
    </source>
</evidence>
<feature type="domain" description="GST C-terminal" evidence="3">
    <location>
        <begin position="84"/>
        <end position="209"/>
    </location>
</feature>
<evidence type="ECO:0000256" key="1">
    <source>
        <dbReference type="RuleBase" id="RU003494"/>
    </source>
</evidence>
<evidence type="ECO:0000259" key="3">
    <source>
        <dbReference type="PROSITE" id="PS50405"/>
    </source>
</evidence>
<dbReference type="Pfam" id="PF00043">
    <property type="entry name" value="GST_C"/>
    <property type="match status" value="1"/>
</dbReference>
<accession>A0A127PK26</accession>
<dbReference type="InterPro" id="IPR040079">
    <property type="entry name" value="Glutathione_S-Trfase"/>
</dbReference>
<dbReference type="RefSeq" id="WP_061531896.1">
    <property type="nucleotide sequence ID" value="NZ_CP013233.1"/>
</dbReference>
<reference evidence="4 5" key="1">
    <citation type="submission" date="2015-11" db="EMBL/GenBank/DDBJ databases">
        <title>Exploring the genomic traits of fungus-feeding bacterial genus Collimonas.</title>
        <authorList>
            <person name="Song C."/>
            <person name="Schmidt R."/>
            <person name="de Jager V."/>
            <person name="Krzyzanowska D."/>
            <person name="Jongedijk E."/>
            <person name="Cankar K."/>
            <person name="Beekwilder J."/>
            <person name="van Veen A."/>
            <person name="de Boer W."/>
            <person name="van Veen J.A."/>
            <person name="Garbeva P."/>
        </authorList>
    </citation>
    <scope>NUCLEOTIDE SEQUENCE [LARGE SCALE GENOMIC DNA]</scope>
    <source>
        <strain evidence="4 5">Ter282</strain>
    </source>
</reference>
<comment type="similarity">
    <text evidence="1">Belongs to the GST superfamily.</text>
</comment>
<dbReference type="SUPFAM" id="SSF52833">
    <property type="entry name" value="Thioredoxin-like"/>
    <property type="match status" value="1"/>
</dbReference>
<keyword evidence="4" id="KW-0808">Transferase</keyword>
<dbReference type="PROSITE" id="PS50404">
    <property type="entry name" value="GST_NTER"/>
    <property type="match status" value="1"/>
</dbReference>
<dbReference type="PATRIC" id="fig|279058.17.peg.168"/>
<dbReference type="Gene3D" id="1.20.1050.10">
    <property type="match status" value="1"/>
</dbReference>
<evidence type="ECO:0000313" key="4">
    <source>
        <dbReference type="EMBL" id="AMP07974.1"/>
    </source>
</evidence>
<dbReference type="Proteomes" id="UP000071778">
    <property type="component" value="Chromosome"/>
</dbReference>
<dbReference type="EMBL" id="CP013235">
    <property type="protein sequence ID" value="AMP07974.1"/>
    <property type="molecule type" value="Genomic_DNA"/>
</dbReference>
<feature type="domain" description="GST N-terminal" evidence="2">
    <location>
        <begin position="1"/>
        <end position="79"/>
    </location>
</feature>
<evidence type="ECO:0000313" key="5">
    <source>
        <dbReference type="Proteomes" id="UP000071778"/>
    </source>
</evidence>
<dbReference type="InterPro" id="IPR010987">
    <property type="entry name" value="Glutathione-S-Trfase_C-like"/>
</dbReference>
<dbReference type="InterPro" id="IPR036249">
    <property type="entry name" value="Thioredoxin-like_sf"/>
</dbReference>
<dbReference type="PANTHER" id="PTHR44051">
    <property type="entry name" value="GLUTATHIONE S-TRANSFERASE-RELATED"/>
    <property type="match status" value="1"/>
</dbReference>
<dbReference type="SFLD" id="SFLDG01150">
    <property type="entry name" value="Main.1:_Beta-like"/>
    <property type="match status" value="1"/>
</dbReference>
<dbReference type="PROSITE" id="PS50405">
    <property type="entry name" value="GST_CTER"/>
    <property type="match status" value="1"/>
</dbReference>
<dbReference type="AlphaFoldDB" id="A0A127PK26"/>
<gene>
    <name evidence="4" type="ORF">CAter282_0150</name>
</gene>
<keyword evidence="5" id="KW-1185">Reference proteome</keyword>
<dbReference type="InterPro" id="IPR036282">
    <property type="entry name" value="Glutathione-S-Trfase_C_sf"/>
</dbReference>
<dbReference type="CDD" id="cd00570">
    <property type="entry name" value="GST_N_family"/>
    <property type="match status" value="1"/>
</dbReference>
<dbReference type="Pfam" id="PF02798">
    <property type="entry name" value="GST_N"/>
    <property type="match status" value="1"/>
</dbReference>
<dbReference type="OrthoDB" id="3828095at2"/>
<protein>
    <submittedName>
        <fullName evidence="4">Glutathione S-transferase, C-terminal domain protein</fullName>
    </submittedName>
</protein>
<dbReference type="Gene3D" id="3.40.30.10">
    <property type="entry name" value="Glutaredoxin"/>
    <property type="match status" value="1"/>
</dbReference>
<organism evidence="4 5">
    <name type="scientific">Collimonas arenae</name>
    <dbReference type="NCBI Taxonomy" id="279058"/>
    <lineage>
        <taxon>Bacteria</taxon>
        <taxon>Pseudomonadati</taxon>
        <taxon>Pseudomonadota</taxon>
        <taxon>Betaproteobacteria</taxon>
        <taxon>Burkholderiales</taxon>
        <taxon>Oxalobacteraceae</taxon>
        <taxon>Collimonas</taxon>
    </lineage>
</organism>
<dbReference type="InterPro" id="IPR004045">
    <property type="entry name" value="Glutathione_S-Trfase_N"/>
</dbReference>
<dbReference type="SFLD" id="SFLDG00358">
    <property type="entry name" value="Main_(cytGST)"/>
    <property type="match status" value="1"/>
</dbReference>
<dbReference type="SFLD" id="SFLDS00019">
    <property type="entry name" value="Glutathione_Transferase_(cytos"/>
    <property type="match status" value="1"/>
</dbReference>
<name>A0A127PK26_9BURK</name>
<dbReference type="SUPFAM" id="SSF47616">
    <property type="entry name" value="GST C-terminal domain-like"/>
    <property type="match status" value="1"/>
</dbReference>
<proteinExistence type="inferred from homology"/>
<dbReference type="GO" id="GO:0016740">
    <property type="term" value="F:transferase activity"/>
    <property type="evidence" value="ECO:0007669"/>
    <property type="project" value="UniProtKB-KW"/>
</dbReference>
<dbReference type="PANTHER" id="PTHR44051:SF8">
    <property type="entry name" value="GLUTATHIONE S-TRANSFERASE GSTA"/>
    <property type="match status" value="1"/>
</dbReference>
<sequence length="209" mass="23585">MRLYHHPISFNARRAIMTAHHLKQQVDLVLVDLSSAEQRKHLLTINPNEKIPVLVDGDFTLWESCAIMQYLADKTPGQTVYPTELRARADVNRWMFWSAQHLAPAIGIFYWENFIKGLIGAGRPDPVELKRGMVDLESYAGVLDGHMARRQWVSGNNLTLADLAIAAPLMAAEPGGVSLNRYEHLQAWFGRVQELDAWQQTAAEDMLPA</sequence>